<evidence type="ECO:0000259" key="2">
    <source>
        <dbReference type="Pfam" id="PF21355"/>
    </source>
</evidence>
<feature type="domain" description="TRAF1-6 MATH" evidence="2">
    <location>
        <begin position="212"/>
        <end position="316"/>
    </location>
</feature>
<organism evidence="3">
    <name type="scientific">Rhipicephalus appendiculatus</name>
    <name type="common">Brown ear tick</name>
    <dbReference type="NCBI Taxonomy" id="34631"/>
    <lineage>
        <taxon>Eukaryota</taxon>
        <taxon>Metazoa</taxon>
        <taxon>Ecdysozoa</taxon>
        <taxon>Arthropoda</taxon>
        <taxon>Chelicerata</taxon>
        <taxon>Arachnida</taxon>
        <taxon>Acari</taxon>
        <taxon>Parasitiformes</taxon>
        <taxon>Ixodida</taxon>
        <taxon>Ixodoidea</taxon>
        <taxon>Ixodidae</taxon>
        <taxon>Rhipicephalinae</taxon>
        <taxon>Rhipicephalus</taxon>
        <taxon>Rhipicephalus</taxon>
    </lineage>
</organism>
<keyword evidence="3" id="KW-0675">Receptor</keyword>
<sequence length="327" mass="36121">MTGRLDQVMSESSAQSDRLNELSHCMNTIKEALLQPRASGACAEQSGVLEAASGVAPVGAVERILITHGDRLTELSRSVSSLGTTLNQAVEDAKRTSIERLEQNASDLRMLHADVSEHMTGSTDVLEEITQSLSEFKGILKKELKPAAILSPETTATSPRASVEQIERRGEVSQNTNDAESCRIVLKGITPIKEYVNLDGLYDYIGEKIYLSGYHILAGLKLVKDDEGVGLHARIKILKGVNDDFLEWPFYRNIKLTAVHPSSSQERHCVSHAFRSLTHFGKPGLVGNKALYFPERSLRLEDLEREGYVDNDKLVITWELVPLPVSQ</sequence>
<name>A0A131YZX0_RHIAP</name>
<accession>A0A131YZX0</accession>
<dbReference type="EMBL" id="GEDV01003833">
    <property type="protein sequence ID" value="JAP84724.1"/>
    <property type="molecule type" value="Transcribed_RNA"/>
</dbReference>
<dbReference type="Gene3D" id="2.60.210.10">
    <property type="entry name" value="Apoptosis, Tumor Necrosis Factor Receptor Associated Protein 2, Chain A"/>
    <property type="match status" value="1"/>
</dbReference>
<feature type="region of interest" description="Disordered" evidence="1">
    <location>
        <begin position="153"/>
        <end position="174"/>
    </location>
</feature>
<dbReference type="InterPro" id="IPR049342">
    <property type="entry name" value="TRAF1-6_MATH_dom"/>
</dbReference>
<dbReference type="AlphaFoldDB" id="A0A131YZX0"/>
<dbReference type="InterPro" id="IPR008974">
    <property type="entry name" value="TRAF-like"/>
</dbReference>
<evidence type="ECO:0000313" key="3">
    <source>
        <dbReference type="EMBL" id="JAP84724.1"/>
    </source>
</evidence>
<dbReference type="SUPFAM" id="SSF49599">
    <property type="entry name" value="TRAF domain-like"/>
    <property type="match status" value="1"/>
</dbReference>
<proteinExistence type="predicted"/>
<reference evidence="3" key="1">
    <citation type="journal article" date="2016" name="Ticks Tick Borne Dis.">
        <title>De novo assembly and annotation of the salivary gland transcriptome of Rhipicephalus appendiculatus male and female ticks during blood feeding.</title>
        <authorList>
            <person name="de Castro M.H."/>
            <person name="de Klerk D."/>
            <person name="Pienaar R."/>
            <person name="Latif A.A."/>
            <person name="Rees D.J."/>
            <person name="Mans B.J."/>
        </authorList>
    </citation>
    <scope>NUCLEOTIDE SEQUENCE</scope>
    <source>
        <tissue evidence="3">Salivary glands</tissue>
    </source>
</reference>
<dbReference type="Pfam" id="PF21355">
    <property type="entry name" value="TRAF-mep_MATH"/>
    <property type="match status" value="1"/>
</dbReference>
<protein>
    <submittedName>
        <fullName evidence="3">TNF receptor-associated factor 6</fullName>
    </submittedName>
</protein>
<evidence type="ECO:0000256" key="1">
    <source>
        <dbReference type="SAM" id="MobiDB-lite"/>
    </source>
</evidence>